<evidence type="ECO:0000259" key="2">
    <source>
        <dbReference type="Pfam" id="PF01757"/>
    </source>
</evidence>
<feature type="transmembrane region" description="Helical" evidence="1">
    <location>
        <begin position="48"/>
        <end position="71"/>
    </location>
</feature>
<dbReference type="Proteomes" id="UP001165667">
    <property type="component" value="Unassembled WGS sequence"/>
</dbReference>
<keyword evidence="4" id="KW-1185">Reference proteome</keyword>
<dbReference type="GO" id="GO:0016020">
    <property type="term" value="C:membrane"/>
    <property type="evidence" value="ECO:0007669"/>
    <property type="project" value="TreeGrafter"/>
</dbReference>
<gene>
    <name evidence="3" type="ORF">M8523_25975</name>
</gene>
<feature type="transmembrane region" description="Helical" evidence="1">
    <location>
        <begin position="245"/>
        <end position="264"/>
    </location>
</feature>
<name>A0AA41YZH8_9HYPH</name>
<keyword evidence="3" id="KW-0808">Transferase</keyword>
<feature type="transmembrane region" description="Helical" evidence="1">
    <location>
        <begin position="276"/>
        <end position="306"/>
    </location>
</feature>
<comment type="caution">
    <text evidence="3">The sequence shown here is derived from an EMBL/GenBank/DDBJ whole genome shotgun (WGS) entry which is preliminary data.</text>
</comment>
<sequence length="353" mass="38565">MDRVVAPGGLGHQPRRLAGLDALRGIAAVAVCLFHWEHIALDTPNSTQFFRFGLLGVELFFLISGFVILMVAERTTSVQDFLSARVVRLYPAYLLSVFLTAIYVLGVGKYDARTVLLNTTMLQSFFDIPNIANPYWTLAFEISFYLAMAVVLACNSLRHIERLALGWLLLAALYRFALPGWMSFDPQRPLVQASYIIVAPQFAPFFVLGMLTYRAYRKQLGWIGAVAIGVALLLTAQGRGDFAEIPGTVYAGFACISVCLLLAASRSVIPGVAFQAIGWLGIISYPLYLVHCTAANLCVVALGGIISKPAAVLISIPLSLSLAAAIHYGVEKPIALTLRRHSRTPFREARLTV</sequence>
<keyword evidence="1" id="KW-0472">Membrane</keyword>
<dbReference type="Pfam" id="PF01757">
    <property type="entry name" value="Acyl_transf_3"/>
    <property type="match status" value="1"/>
</dbReference>
<keyword evidence="1" id="KW-1133">Transmembrane helix</keyword>
<dbReference type="GO" id="GO:0000271">
    <property type="term" value="P:polysaccharide biosynthetic process"/>
    <property type="evidence" value="ECO:0007669"/>
    <property type="project" value="TreeGrafter"/>
</dbReference>
<reference evidence="3" key="1">
    <citation type="submission" date="2022-05" db="EMBL/GenBank/DDBJ databases">
        <authorList>
            <person name="Pankratov T."/>
        </authorList>
    </citation>
    <scope>NUCLEOTIDE SEQUENCE</scope>
    <source>
        <strain evidence="3">BP6-180914</strain>
    </source>
</reference>
<dbReference type="PANTHER" id="PTHR23028">
    <property type="entry name" value="ACETYLTRANSFERASE"/>
    <property type="match status" value="1"/>
</dbReference>
<dbReference type="AlphaFoldDB" id="A0AA41YZH8"/>
<dbReference type="PANTHER" id="PTHR23028:SF131">
    <property type="entry name" value="BLR2367 PROTEIN"/>
    <property type="match status" value="1"/>
</dbReference>
<dbReference type="InterPro" id="IPR002656">
    <property type="entry name" value="Acyl_transf_3_dom"/>
</dbReference>
<dbReference type="InterPro" id="IPR050879">
    <property type="entry name" value="Acyltransferase_3"/>
</dbReference>
<dbReference type="GO" id="GO:0016747">
    <property type="term" value="F:acyltransferase activity, transferring groups other than amino-acyl groups"/>
    <property type="evidence" value="ECO:0007669"/>
    <property type="project" value="InterPro"/>
</dbReference>
<evidence type="ECO:0000256" key="1">
    <source>
        <dbReference type="SAM" id="Phobius"/>
    </source>
</evidence>
<feature type="transmembrane region" description="Helical" evidence="1">
    <location>
        <begin position="220"/>
        <end position="239"/>
    </location>
</feature>
<feature type="transmembrane region" description="Helical" evidence="1">
    <location>
        <begin position="190"/>
        <end position="213"/>
    </location>
</feature>
<feature type="transmembrane region" description="Helical" evidence="1">
    <location>
        <begin position="135"/>
        <end position="157"/>
    </location>
</feature>
<evidence type="ECO:0000313" key="4">
    <source>
        <dbReference type="Proteomes" id="UP001165667"/>
    </source>
</evidence>
<dbReference type="RefSeq" id="WP_282587814.1">
    <property type="nucleotide sequence ID" value="NZ_JAMOIM010000026.1"/>
</dbReference>
<proteinExistence type="predicted"/>
<protein>
    <submittedName>
        <fullName evidence="3">Acyltransferase</fullName>
    </submittedName>
</protein>
<accession>A0AA41YZH8</accession>
<feature type="transmembrane region" description="Helical" evidence="1">
    <location>
        <begin position="164"/>
        <end position="184"/>
    </location>
</feature>
<feature type="domain" description="Acyltransferase 3" evidence="2">
    <location>
        <begin position="18"/>
        <end position="326"/>
    </location>
</feature>
<evidence type="ECO:0000313" key="3">
    <source>
        <dbReference type="EMBL" id="MCW6511436.1"/>
    </source>
</evidence>
<feature type="transmembrane region" description="Helical" evidence="1">
    <location>
        <begin position="312"/>
        <end position="330"/>
    </location>
</feature>
<dbReference type="EMBL" id="JAMOIM010000026">
    <property type="protein sequence ID" value="MCW6511436.1"/>
    <property type="molecule type" value="Genomic_DNA"/>
</dbReference>
<feature type="transmembrane region" description="Helical" evidence="1">
    <location>
        <begin position="92"/>
        <end position="110"/>
    </location>
</feature>
<keyword evidence="1" id="KW-0812">Transmembrane</keyword>
<organism evidence="3 4">
    <name type="scientific">Lichenifustis flavocetrariae</name>
    <dbReference type="NCBI Taxonomy" id="2949735"/>
    <lineage>
        <taxon>Bacteria</taxon>
        <taxon>Pseudomonadati</taxon>
        <taxon>Pseudomonadota</taxon>
        <taxon>Alphaproteobacteria</taxon>
        <taxon>Hyphomicrobiales</taxon>
        <taxon>Lichenihabitantaceae</taxon>
        <taxon>Lichenifustis</taxon>
    </lineage>
</organism>
<keyword evidence="3" id="KW-0012">Acyltransferase</keyword>